<dbReference type="InterPro" id="IPR042564">
    <property type="entry name" value="CRISPR-Cas6/Csy4_sf"/>
</dbReference>
<evidence type="ECO:0000313" key="2">
    <source>
        <dbReference type="Proteomes" id="UP001211544"/>
    </source>
</evidence>
<dbReference type="EMBL" id="CP104758">
    <property type="protein sequence ID" value="WBG90375.1"/>
    <property type="molecule type" value="Genomic_DNA"/>
</dbReference>
<dbReference type="CDD" id="cd09739">
    <property type="entry name" value="Cas6_I-F"/>
    <property type="match status" value="1"/>
</dbReference>
<organism evidence="1 2">
    <name type="scientific">Pantoea piersonii</name>
    <dbReference type="NCBI Taxonomy" id="2364647"/>
    <lineage>
        <taxon>Bacteria</taxon>
        <taxon>Pseudomonadati</taxon>
        <taxon>Pseudomonadota</taxon>
        <taxon>Gammaproteobacteria</taxon>
        <taxon>Enterobacterales</taxon>
        <taxon>Erwiniaceae</taxon>
        <taxon>Pantoea</taxon>
    </lineage>
</organism>
<dbReference type="Gene3D" id="3.30.70.2540">
    <property type="entry name" value="CRISPR-associated endoribonuclease Cas6/Csy4"/>
    <property type="match status" value="1"/>
</dbReference>
<name>A0AAJ5QJR1_9GAMM</name>
<dbReference type="NCBIfam" id="TIGR02563">
    <property type="entry name" value="cas_Csy4"/>
    <property type="match status" value="1"/>
</dbReference>
<dbReference type="GO" id="GO:0004519">
    <property type="term" value="F:endonuclease activity"/>
    <property type="evidence" value="ECO:0007669"/>
    <property type="project" value="InterPro"/>
</dbReference>
<proteinExistence type="predicted"/>
<reference evidence="1 2" key="1">
    <citation type="journal article" date="2022" name="J Glob Antimicrob Resist">
        <title>First complete genome of a multidrug resistant strain of the novel human pathogen Kalamiella piersonii (GABEKP28) identified in human saliva.</title>
        <authorList>
            <person name="McDonagh F."/>
            <person name="Singh N.K."/>
            <person name="Venkateswaran K."/>
            <person name="Lonappan A.M."/>
            <person name="Hallahan B."/>
            <person name="Tuohy A."/>
            <person name="Burke L."/>
            <person name="Kovarova A."/>
            <person name="Miliotis G."/>
        </authorList>
    </citation>
    <scope>NUCLEOTIDE SEQUENCE [LARGE SCALE GENOMIC DNA]</scope>
    <source>
        <strain evidence="1 2">GABEKP28</strain>
    </source>
</reference>
<accession>A0AAJ5QJR1</accession>
<sequence length="184" mass="21003">MNYYQDILILPNPEIADQVLMATLFMQLHLKLAQTGEGRIGISFPEVGLTPGSRLRLHGTQEDLAKLDATCWHNKTKDYIFCQSIHPVPEGCRYRTVRRVQYKSSAERLRRRSVKKGWLTQEQAEQQISVLNEKRGKLPFLPVKSHSNGHTWLLFIEHGPLKEAPIEGCFSSYGLSAVATVPWF</sequence>
<gene>
    <name evidence="1" type="primary">cas6f</name>
    <name evidence="1" type="ORF">N5580_15010</name>
</gene>
<dbReference type="RefSeq" id="WP_269949479.1">
    <property type="nucleotide sequence ID" value="NZ_CP104758.1"/>
</dbReference>
<dbReference type="Proteomes" id="UP001211544">
    <property type="component" value="Chromosome"/>
</dbReference>
<dbReference type="AlphaFoldDB" id="A0AAJ5QJR1"/>
<dbReference type="Pfam" id="PF09618">
    <property type="entry name" value="Cas_Csy4"/>
    <property type="match status" value="1"/>
</dbReference>
<dbReference type="InterPro" id="IPR013396">
    <property type="entry name" value="CRISPR-assoc_prot_Csy4"/>
</dbReference>
<protein>
    <submittedName>
        <fullName evidence="1">Type I-F CRISPR-associated endoribonuclease Cas6/Csy4</fullName>
    </submittedName>
</protein>
<evidence type="ECO:0000313" key="1">
    <source>
        <dbReference type="EMBL" id="WBG90375.1"/>
    </source>
</evidence>
<keyword evidence="2" id="KW-1185">Reference proteome</keyword>
<dbReference type="GO" id="GO:0043571">
    <property type="term" value="P:maintenance of CRISPR repeat elements"/>
    <property type="evidence" value="ECO:0007669"/>
    <property type="project" value="InterPro"/>
</dbReference>
<dbReference type="KEGG" id="kpie:N5580_15010"/>